<evidence type="ECO:0000259" key="1">
    <source>
        <dbReference type="Pfam" id="PF07566"/>
    </source>
</evidence>
<protein>
    <submittedName>
        <fullName evidence="2">DUF1543 domain-containing protein</fullName>
    </submittedName>
</protein>
<comment type="caution">
    <text evidence="2">The sequence shown here is derived from an EMBL/GenBank/DDBJ whole genome shotgun (WGS) entry which is preliminary data.</text>
</comment>
<dbReference type="Gene3D" id="3.10.20.10">
    <property type="match status" value="2"/>
</dbReference>
<reference evidence="2 3" key="1">
    <citation type="submission" date="2023-05" db="EMBL/GenBank/DDBJ databases">
        <title>Genome sequence of Pinibacter sp. MAH-24.</title>
        <authorList>
            <person name="Huq M.A."/>
        </authorList>
    </citation>
    <scope>NUCLEOTIDE SEQUENCE [LARGE SCALE GENOMIC DNA]</scope>
    <source>
        <strain evidence="2 3">MAH-24</strain>
    </source>
</reference>
<sequence length="211" mass="24282">MTVRLATQLLGYSVILYLRYMSSFKLYMLLLGCKPKGRNTEQHDMFFTISDSLKNTVATIQDFWPEAKDKIHIDAWREVKHVEGFTIEVLEKEEGKAVVQSTANKLFFINLGGYKQNEFEEFHYKMLVVAEEKSVAIQKAKQTAFYKHCGFEGANSHIDDKYGVDVDDLYEITDILPEGLKERFSLVITERGNSEEDKINLGYLKLTALDT</sequence>
<dbReference type="RefSeq" id="WP_282334213.1">
    <property type="nucleotide sequence ID" value="NZ_JASBRG010000006.1"/>
</dbReference>
<evidence type="ECO:0000313" key="3">
    <source>
        <dbReference type="Proteomes" id="UP001226434"/>
    </source>
</evidence>
<name>A0ABT6RE26_9BACT</name>
<dbReference type="Proteomes" id="UP001226434">
    <property type="component" value="Unassembled WGS sequence"/>
</dbReference>
<proteinExistence type="predicted"/>
<evidence type="ECO:0000313" key="2">
    <source>
        <dbReference type="EMBL" id="MDI3320114.1"/>
    </source>
</evidence>
<organism evidence="2 3">
    <name type="scientific">Pinibacter soli</name>
    <dbReference type="NCBI Taxonomy" id="3044211"/>
    <lineage>
        <taxon>Bacteria</taxon>
        <taxon>Pseudomonadati</taxon>
        <taxon>Bacteroidota</taxon>
        <taxon>Chitinophagia</taxon>
        <taxon>Chitinophagales</taxon>
        <taxon>Chitinophagaceae</taxon>
        <taxon>Pinibacter</taxon>
    </lineage>
</organism>
<dbReference type="EMBL" id="JASBRG010000006">
    <property type="protein sequence ID" value="MDI3320114.1"/>
    <property type="molecule type" value="Genomic_DNA"/>
</dbReference>
<accession>A0ABT6RE26</accession>
<gene>
    <name evidence="2" type="ORF">QJ048_10045</name>
</gene>
<feature type="domain" description="DUF1543" evidence="1">
    <location>
        <begin position="38"/>
        <end position="89"/>
    </location>
</feature>
<keyword evidence="3" id="KW-1185">Reference proteome</keyword>
<dbReference type="Pfam" id="PF07566">
    <property type="entry name" value="DUF1543"/>
    <property type="match status" value="1"/>
</dbReference>
<dbReference type="InterPro" id="IPR011440">
    <property type="entry name" value="DUF1543"/>
</dbReference>